<reference evidence="2 3" key="1">
    <citation type="submission" date="2022-08" db="EMBL/GenBank/DDBJ databases">
        <title>Reclassification of Massilia species as members of the genera Telluria, Duganella, Pseudoduganella, Mokoshia gen. nov. and Zemynaea gen. nov. using orthogonal and non-orthogonal genome-based approaches.</title>
        <authorList>
            <person name="Bowman J.P."/>
        </authorList>
    </citation>
    <scope>NUCLEOTIDE SEQUENCE [LARGE SCALE GENOMIC DNA]</scope>
    <source>
        <strain evidence="2 3">JCM 31606</strain>
    </source>
</reference>
<dbReference type="Proteomes" id="UP001204621">
    <property type="component" value="Unassembled WGS sequence"/>
</dbReference>
<sequence>MDSTLMLQTSTVLFAIAALGGAAMALMRFSGTPRPPHWLAMLHGLLAGAALTLLLYAAATTPVPASAKLAAVLFLVAAAGGVLLNLRFHLNEIALPKWLVLVHGGIAVVGFICLLLAAWTR</sequence>
<organism evidence="2 3">
    <name type="scientific">Massilia terrae</name>
    <dbReference type="NCBI Taxonomy" id="1811224"/>
    <lineage>
        <taxon>Bacteria</taxon>
        <taxon>Pseudomonadati</taxon>
        <taxon>Pseudomonadota</taxon>
        <taxon>Betaproteobacteria</taxon>
        <taxon>Burkholderiales</taxon>
        <taxon>Oxalobacteraceae</taxon>
        <taxon>Telluria group</taxon>
        <taxon>Massilia</taxon>
    </lineage>
</organism>
<evidence type="ECO:0008006" key="4">
    <source>
        <dbReference type="Google" id="ProtNLM"/>
    </source>
</evidence>
<protein>
    <recommendedName>
        <fullName evidence="4">Transmembrane protein</fullName>
    </recommendedName>
</protein>
<comment type="caution">
    <text evidence="2">The sequence shown here is derived from an EMBL/GenBank/DDBJ whole genome shotgun (WGS) entry which is preliminary data.</text>
</comment>
<keyword evidence="1" id="KW-0472">Membrane</keyword>
<feature type="transmembrane region" description="Helical" evidence="1">
    <location>
        <begin position="38"/>
        <end position="59"/>
    </location>
</feature>
<keyword evidence="1" id="KW-0812">Transmembrane</keyword>
<evidence type="ECO:0000313" key="2">
    <source>
        <dbReference type="EMBL" id="MCS0658024.1"/>
    </source>
</evidence>
<evidence type="ECO:0000256" key="1">
    <source>
        <dbReference type="SAM" id="Phobius"/>
    </source>
</evidence>
<feature type="transmembrane region" description="Helical" evidence="1">
    <location>
        <begin position="65"/>
        <end position="86"/>
    </location>
</feature>
<name>A0ABT2CVZ1_9BURK</name>
<dbReference type="EMBL" id="JANUGU010000002">
    <property type="protein sequence ID" value="MCS0658024.1"/>
    <property type="molecule type" value="Genomic_DNA"/>
</dbReference>
<accession>A0ABT2CVZ1</accession>
<gene>
    <name evidence="2" type="ORF">NX778_08105</name>
</gene>
<keyword evidence="3" id="KW-1185">Reference proteome</keyword>
<dbReference type="RefSeq" id="WP_258811215.1">
    <property type="nucleotide sequence ID" value="NZ_JANUGU010000002.1"/>
</dbReference>
<feature type="transmembrane region" description="Helical" evidence="1">
    <location>
        <begin position="6"/>
        <end position="26"/>
    </location>
</feature>
<evidence type="ECO:0000313" key="3">
    <source>
        <dbReference type="Proteomes" id="UP001204621"/>
    </source>
</evidence>
<proteinExistence type="predicted"/>
<feature type="transmembrane region" description="Helical" evidence="1">
    <location>
        <begin position="98"/>
        <end position="119"/>
    </location>
</feature>
<keyword evidence="1" id="KW-1133">Transmembrane helix</keyword>